<evidence type="ECO:0000256" key="2">
    <source>
        <dbReference type="SAM" id="SignalP"/>
    </source>
</evidence>
<dbReference type="AlphaFoldDB" id="A0A1B6H9A1"/>
<feature type="domain" description="Nose resistant-to-fluoxetine protein N-terminal" evidence="3">
    <location>
        <begin position="66"/>
        <end position="198"/>
    </location>
</feature>
<evidence type="ECO:0000256" key="1">
    <source>
        <dbReference type="SAM" id="Phobius"/>
    </source>
</evidence>
<feature type="transmembrane region" description="Helical" evidence="1">
    <location>
        <begin position="591"/>
        <end position="611"/>
    </location>
</feature>
<evidence type="ECO:0000313" key="4">
    <source>
        <dbReference type="EMBL" id="JAS71240.1"/>
    </source>
</evidence>
<feature type="transmembrane region" description="Helical" evidence="1">
    <location>
        <begin position="314"/>
        <end position="332"/>
    </location>
</feature>
<keyword evidence="1" id="KW-0472">Membrane</keyword>
<keyword evidence="1" id="KW-0812">Transmembrane</keyword>
<dbReference type="InterPro" id="IPR006621">
    <property type="entry name" value="Nose-resist-to-fluoxetine_N"/>
</dbReference>
<dbReference type="PANTHER" id="PTHR11161">
    <property type="entry name" value="O-ACYLTRANSFERASE"/>
    <property type="match status" value="1"/>
</dbReference>
<feature type="transmembrane region" description="Helical" evidence="1">
    <location>
        <begin position="631"/>
        <end position="652"/>
    </location>
</feature>
<accession>A0A1B6H9A1</accession>
<keyword evidence="1" id="KW-1133">Transmembrane helix</keyword>
<feature type="transmembrane region" description="Helical" evidence="1">
    <location>
        <begin position="209"/>
        <end position="228"/>
    </location>
</feature>
<proteinExistence type="predicted"/>
<evidence type="ECO:0000259" key="3">
    <source>
        <dbReference type="SMART" id="SM00703"/>
    </source>
</evidence>
<dbReference type="Pfam" id="PF01757">
    <property type="entry name" value="Acyl_transf_3"/>
    <property type="match status" value="1"/>
</dbReference>
<feature type="signal peptide" evidence="2">
    <location>
        <begin position="1"/>
        <end position="19"/>
    </location>
</feature>
<organism evidence="4">
    <name type="scientific">Homalodisca liturata</name>
    <dbReference type="NCBI Taxonomy" id="320908"/>
    <lineage>
        <taxon>Eukaryota</taxon>
        <taxon>Metazoa</taxon>
        <taxon>Ecdysozoa</taxon>
        <taxon>Arthropoda</taxon>
        <taxon>Hexapoda</taxon>
        <taxon>Insecta</taxon>
        <taxon>Pterygota</taxon>
        <taxon>Neoptera</taxon>
        <taxon>Paraneoptera</taxon>
        <taxon>Hemiptera</taxon>
        <taxon>Auchenorrhyncha</taxon>
        <taxon>Membracoidea</taxon>
        <taxon>Cicadellidae</taxon>
        <taxon>Cicadellinae</taxon>
        <taxon>Proconiini</taxon>
        <taxon>Homalodisca</taxon>
    </lineage>
</organism>
<feature type="transmembrane region" description="Helical" evidence="1">
    <location>
        <begin position="488"/>
        <end position="506"/>
    </location>
</feature>
<feature type="transmembrane region" description="Helical" evidence="1">
    <location>
        <begin position="526"/>
        <end position="545"/>
    </location>
</feature>
<feature type="transmembrane region" description="Helical" evidence="1">
    <location>
        <begin position="352"/>
        <end position="372"/>
    </location>
</feature>
<dbReference type="EMBL" id="GECU01036466">
    <property type="protein sequence ID" value="JAS71240.1"/>
    <property type="molecule type" value="Transcribed_RNA"/>
</dbReference>
<dbReference type="GO" id="GO:0016747">
    <property type="term" value="F:acyltransferase activity, transferring groups other than amino-acyl groups"/>
    <property type="evidence" value="ECO:0007669"/>
    <property type="project" value="InterPro"/>
</dbReference>
<sequence length="687" mass="78173">MAVLARLAVLYLLWDTAGGDVIDDMIPSFMSRMTEVREVLLPVPEDNLKEGLHRAGSFFIPLDSETELCRNHSRITFDSFLNFDLWALRMVDASSKVPSGVLDGHIMDLGSHDQCVSVEAPDKLFRGQTCVVETRGFLPDAIDKLSPERSLFVSIRTDFLFTFCVPSTCTAQDVKAHLNVILNSVNASAIMFDSSCSSNIPTSFDATEWMVILLGVVIVALVVLSTSYENSSMGNDKNTLLCAFSLRTNGRQMLSTQTSSAALTCLNGLRVLALIWIMTGHRMLQMLGAVKLRQKDIMERVDHLSWSPVENTHLAVEIFFLISGILVTYGYLRQTLKSSKFNFIYFYLYRYLRLTPALAVVVSLYATVALRFSDGPLWRRYFDVLRSDCRQYWWATLLYINNYLVPYNMCMAQSWFISSDFQLYLFSPVLLIPLHKKPKLGLILTAVFLAITTLGNIWNAITNDLKGAMSFTVDRRTEDSLAKDYIVTHWRAASFLIGMGLGYVLFKIKQGELIVKLSRAKLWSGWMLSLFFIIFSVFFVAVLESPDYEPNPWVDIPYMVFHRHLLTWGFVWIILICTLGHGGWVNKFLSWSALIPFARLSYGAFLTHMLIQYMENYSQRVPITISHLHLWYHVAGDFTLSYIAGAVLYLTVEGPCSNITNWCFQGEKKTKEVIQNKTERFAFKNPT</sequence>
<feature type="transmembrane region" description="Helical" evidence="1">
    <location>
        <begin position="440"/>
        <end position="461"/>
    </location>
</feature>
<reference evidence="4" key="1">
    <citation type="submission" date="2015-11" db="EMBL/GenBank/DDBJ databases">
        <title>De novo transcriptome assembly of four potential Pierce s Disease insect vectors from Arizona vineyards.</title>
        <authorList>
            <person name="Tassone E.E."/>
        </authorList>
    </citation>
    <scope>NUCLEOTIDE SEQUENCE</scope>
</reference>
<protein>
    <recommendedName>
        <fullName evidence="3">Nose resistant-to-fluoxetine protein N-terminal domain-containing protein</fullName>
    </recommendedName>
</protein>
<dbReference type="Pfam" id="PF20146">
    <property type="entry name" value="NRF"/>
    <property type="match status" value="1"/>
</dbReference>
<dbReference type="PANTHER" id="PTHR11161:SF0">
    <property type="entry name" value="O-ACYLTRANSFERASE LIKE PROTEIN"/>
    <property type="match status" value="1"/>
</dbReference>
<name>A0A1B6H9A1_9HEMI</name>
<keyword evidence="2" id="KW-0732">Signal</keyword>
<feature type="transmembrane region" description="Helical" evidence="1">
    <location>
        <begin position="261"/>
        <end position="279"/>
    </location>
</feature>
<feature type="chain" id="PRO_5008584154" description="Nose resistant-to-fluoxetine protein N-terminal domain-containing protein" evidence="2">
    <location>
        <begin position="20"/>
        <end position="687"/>
    </location>
</feature>
<feature type="transmembrane region" description="Helical" evidence="1">
    <location>
        <begin position="565"/>
        <end position="584"/>
    </location>
</feature>
<dbReference type="InterPro" id="IPR002656">
    <property type="entry name" value="Acyl_transf_3_dom"/>
</dbReference>
<dbReference type="SMART" id="SM00703">
    <property type="entry name" value="NRF"/>
    <property type="match status" value="1"/>
</dbReference>
<dbReference type="InterPro" id="IPR052728">
    <property type="entry name" value="O2_lipid_transport_reg"/>
</dbReference>
<gene>
    <name evidence="4" type="ORF">g.37796</name>
</gene>